<dbReference type="InterPro" id="IPR003660">
    <property type="entry name" value="HAMP_dom"/>
</dbReference>
<feature type="domain" description="HAMP" evidence="11">
    <location>
        <begin position="65"/>
        <end position="118"/>
    </location>
</feature>
<feature type="domain" description="Histidine kinase" evidence="10">
    <location>
        <begin position="126"/>
        <end position="336"/>
    </location>
</feature>
<proteinExistence type="predicted"/>
<dbReference type="CDD" id="cd00082">
    <property type="entry name" value="HisKA"/>
    <property type="match status" value="1"/>
</dbReference>
<dbReference type="InterPro" id="IPR003594">
    <property type="entry name" value="HATPase_dom"/>
</dbReference>
<comment type="catalytic activity">
    <reaction evidence="1">
        <text>ATP + protein L-histidine = ADP + protein N-phospho-L-histidine.</text>
        <dbReference type="EC" id="2.7.13.3"/>
    </reaction>
</comment>
<dbReference type="PROSITE" id="PS50885">
    <property type="entry name" value="HAMP"/>
    <property type="match status" value="1"/>
</dbReference>
<evidence type="ECO:0000256" key="6">
    <source>
        <dbReference type="ARBA" id="ARBA00022692"/>
    </source>
</evidence>
<dbReference type="GO" id="GO:0016787">
    <property type="term" value="F:hydrolase activity"/>
    <property type="evidence" value="ECO:0007669"/>
    <property type="project" value="UniProtKB-KW"/>
</dbReference>
<dbReference type="SUPFAM" id="SSF47384">
    <property type="entry name" value="Homodimeric domain of signal transducing histidine kinase"/>
    <property type="match status" value="1"/>
</dbReference>
<dbReference type="AlphaFoldDB" id="A0A0D8HI71"/>
<keyword evidence="12" id="KW-0378">Hydrolase</keyword>
<keyword evidence="6" id="KW-0812">Transmembrane</keyword>
<dbReference type="CDD" id="cd06225">
    <property type="entry name" value="HAMP"/>
    <property type="match status" value="1"/>
</dbReference>
<dbReference type="STRING" id="1280514.AXFE_16100"/>
<dbReference type="PANTHER" id="PTHR45436">
    <property type="entry name" value="SENSOR HISTIDINE KINASE YKOH"/>
    <property type="match status" value="1"/>
</dbReference>
<evidence type="ECO:0000256" key="5">
    <source>
        <dbReference type="ARBA" id="ARBA00022679"/>
    </source>
</evidence>
<keyword evidence="9" id="KW-0902">Two-component regulatory system</keyword>
<dbReference type="InterPro" id="IPR036890">
    <property type="entry name" value="HATPase_C_sf"/>
</dbReference>
<dbReference type="Pfam" id="PF02518">
    <property type="entry name" value="HATPase_c"/>
    <property type="match status" value="1"/>
</dbReference>
<dbReference type="CDD" id="cd00075">
    <property type="entry name" value="HATPase"/>
    <property type="match status" value="1"/>
</dbReference>
<comment type="subcellular location">
    <subcellularLocation>
        <location evidence="2">Cell membrane</location>
    </subcellularLocation>
</comment>
<keyword evidence="8" id="KW-0472">Membrane</keyword>
<dbReference type="GO" id="GO:0005886">
    <property type="term" value="C:plasma membrane"/>
    <property type="evidence" value="ECO:0007669"/>
    <property type="project" value="UniProtKB-SubCell"/>
</dbReference>
<dbReference type="Pfam" id="PF00672">
    <property type="entry name" value="HAMP"/>
    <property type="match status" value="1"/>
</dbReference>
<dbReference type="InterPro" id="IPR003661">
    <property type="entry name" value="HisK_dim/P_dom"/>
</dbReference>
<keyword evidence="5 12" id="KW-0808">Transferase</keyword>
<reference evidence="12 13" key="1">
    <citation type="submission" date="2015-01" db="EMBL/GenBank/DDBJ databases">
        <title>Draft genome of the acidophilic iron oxidizer Acidithrix ferrooxidans strain Py-F3.</title>
        <authorList>
            <person name="Poehlein A."/>
            <person name="Eisen S."/>
            <person name="Schloemann M."/>
            <person name="Johnson B.D."/>
            <person name="Daniel R."/>
            <person name="Muehling M."/>
        </authorList>
    </citation>
    <scope>NUCLEOTIDE SEQUENCE [LARGE SCALE GENOMIC DNA]</scope>
    <source>
        <strain evidence="12 13">Py-F3</strain>
    </source>
</reference>
<dbReference type="SMART" id="SM00304">
    <property type="entry name" value="HAMP"/>
    <property type="match status" value="1"/>
</dbReference>
<dbReference type="Gene3D" id="6.10.340.10">
    <property type="match status" value="1"/>
</dbReference>
<comment type="caution">
    <text evidence="12">The sequence shown here is derived from an EMBL/GenBank/DDBJ whole genome shotgun (WGS) entry which is preliminary data.</text>
</comment>
<evidence type="ECO:0000256" key="9">
    <source>
        <dbReference type="ARBA" id="ARBA00023012"/>
    </source>
</evidence>
<evidence type="ECO:0000259" key="10">
    <source>
        <dbReference type="PROSITE" id="PS50109"/>
    </source>
</evidence>
<dbReference type="EC" id="2.7.13.3" evidence="3"/>
<dbReference type="EMBL" id="JXYS01000036">
    <property type="protein sequence ID" value="KJF17549.1"/>
    <property type="molecule type" value="Genomic_DNA"/>
</dbReference>
<dbReference type="PROSITE" id="PS50109">
    <property type="entry name" value="HIS_KIN"/>
    <property type="match status" value="1"/>
</dbReference>
<dbReference type="SMART" id="SM00387">
    <property type="entry name" value="HATPase_c"/>
    <property type="match status" value="1"/>
</dbReference>
<evidence type="ECO:0000256" key="2">
    <source>
        <dbReference type="ARBA" id="ARBA00004236"/>
    </source>
</evidence>
<evidence type="ECO:0000256" key="7">
    <source>
        <dbReference type="ARBA" id="ARBA00022777"/>
    </source>
</evidence>
<dbReference type="Gene3D" id="3.30.565.10">
    <property type="entry name" value="Histidine kinase-like ATPase, C-terminal domain"/>
    <property type="match status" value="1"/>
</dbReference>
<evidence type="ECO:0000256" key="1">
    <source>
        <dbReference type="ARBA" id="ARBA00000085"/>
    </source>
</evidence>
<dbReference type="InterPro" id="IPR036097">
    <property type="entry name" value="HisK_dim/P_sf"/>
</dbReference>
<evidence type="ECO:0000256" key="4">
    <source>
        <dbReference type="ARBA" id="ARBA00022553"/>
    </source>
</evidence>
<dbReference type="PANTHER" id="PTHR45436:SF5">
    <property type="entry name" value="SENSOR HISTIDINE KINASE TRCS"/>
    <property type="match status" value="1"/>
</dbReference>
<dbReference type="GO" id="GO:0000155">
    <property type="term" value="F:phosphorelay sensor kinase activity"/>
    <property type="evidence" value="ECO:0007669"/>
    <property type="project" value="InterPro"/>
</dbReference>
<accession>A0A0D8HI71</accession>
<evidence type="ECO:0000313" key="12">
    <source>
        <dbReference type="EMBL" id="KJF17549.1"/>
    </source>
</evidence>
<evidence type="ECO:0000259" key="11">
    <source>
        <dbReference type="PROSITE" id="PS50885"/>
    </source>
</evidence>
<dbReference type="InterPro" id="IPR050428">
    <property type="entry name" value="TCS_sensor_his_kinase"/>
</dbReference>
<dbReference type="Gene3D" id="1.10.287.130">
    <property type="match status" value="1"/>
</dbReference>
<dbReference type="SUPFAM" id="SSF158472">
    <property type="entry name" value="HAMP domain-like"/>
    <property type="match status" value="1"/>
</dbReference>
<protein>
    <recommendedName>
        <fullName evidence="3">histidine kinase</fullName>
        <ecNumber evidence="3">2.7.13.3</ecNumber>
    </recommendedName>
</protein>
<dbReference type="SMART" id="SM00388">
    <property type="entry name" value="HisKA"/>
    <property type="match status" value="1"/>
</dbReference>
<keyword evidence="13" id="KW-1185">Reference proteome</keyword>
<name>A0A0D8HI71_9ACTN</name>
<evidence type="ECO:0000313" key="13">
    <source>
        <dbReference type="Proteomes" id="UP000032360"/>
    </source>
</evidence>
<dbReference type="SUPFAM" id="SSF55874">
    <property type="entry name" value="ATPase domain of HSP90 chaperone/DNA topoisomerase II/histidine kinase"/>
    <property type="match status" value="1"/>
</dbReference>
<dbReference type="InterPro" id="IPR005467">
    <property type="entry name" value="His_kinase_dom"/>
</dbReference>
<evidence type="ECO:0000256" key="8">
    <source>
        <dbReference type="ARBA" id="ARBA00022989"/>
    </source>
</evidence>
<sequence>MDSHCFTIGWCICSLLTQSTPGGAIEIGLNSSATLGSLSNVKLRLFEFGLLISSLFAIARYFVASAITKPIDELTRTSEEVAITGDSSIQVDINRRDETGRLARSINQLLDSLYRSRLAQARLAQNASHELRTPLTSLRTNIKLLSRYRNILDVDRERILRDLLGETNELFMLVKELLALAGLSYEDEEKSAVDIMNSCEAVASRISSRFNVNIKVRGNSPQVWVIQPRTIERAISNLLENAIKFRDSEETITIDLSNFTVALRNFGSSIPIEDPPNIFERFYRAKTSWPITGSGLGLAIVKEAARTNNERVFAKNILDTNDKIGVEIGIKFDSAKITIRLGSNPLSQSLDL</sequence>
<organism evidence="12 13">
    <name type="scientific">Acidithrix ferrooxidans</name>
    <dbReference type="NCBI Taxonomy" id="1280514"/>
    <lineage>
        <taxon>Bacteria</taxon>
        <taxon>Bacillati</taxon>
        <taxon>Actinomycetota</taxon>
        <taxon>Acidimicrobiia</taxon>
        <taxon>Acidimicrobiales</taxon>
        <taxon>Acidimicrobiaceae</taxon>
        <taxon>Acidithrix</taxon>
    </lineage>
</organism>
<dbReference type="Pfam" id="PF00512">
    <property type="entry name" value="HisKA"/>
    <property type="match status" value="1"/>
</dbReference>
<gene>
    <name evidence="12" type="primary">mprB</name>
    <name evidence="12" type="ORF">AXFE_16100</name>
</gene>
<keyword evidence="4" id="KW-0597">Phosphoprotein</keyword>
<keyword evidence="8" id="KW-1133">Transmembrane helix</keyword>
<dbReference type="Proteomes" id="UP000032360">
    <property type="component" value="Unassembled WGS sequence"/>
</dbReference>
<evidence type="ECO:0000256" key="3">
    <source>
        <dbReference type="ARBA" id="ARBA00012438"/>
    </source>
</evidence>
<keyword evidence="7 12" id="KW-0418">Kinase</keyword>